<evidence type="ECO:0000256" key="5">
    <source>
        <dbReference type="ARBA" id="ARBA00022840"/>
    </source>
</evidence>
<dbReference type="InterPro" id="IPR027417">
    <property type="entry name" value="P-loop_NTPase"/>
</dbReference>
<evidence type="ECO:0000313" key="8">
    <source>
        <dbReference type="EMBL" id="OZI46839.1"/>
    </source>
</evidence>
<dbReference type="EMBL" id="NEVP01000011">
    <property type="protein sequence ID" value="OZI46839.1"/>
    <property type="molecule type" value="Genomic_DNA"/>
</dbReference>
<gene>
    <name evidence="6" type="primary">phnN</name>
    <name evidence="8" type="ORF">CAL25_19360</name>
</gene>
<accession>A0A261TB72</accession>
<evidence type="ECO:0000256" key="6">
    <source>
        <dbReference type="HAMAP-Rule" id="MF_00836"/>
    </source>
</evidence>
<evidence type="ECO:0000256" key="3">
    <source>
        <dbReference type="ARBA" id="ARBA00022679"/>
    </source>
</evidence>
<evidence type="ECO:0000313" key="9">
    <source>
        <dbReference type="Proteomes" id="UP000216913"/>
    </source>
</evidence>
<protein>
    <recommendedName>
        <fullName evidence="6">Ribose 1,5-bisphosphate phosphokinase PhnN</fullName>
        <ecNumber evidence="6">2.7.4.23</ecNumber>
    </recommendedName>
    <alternativeName>
        <fullName evidence="6">Ribose 1,5-bisphosphokinase</fullName>
    </alternativeName>
</protein>
<dbReference type="EC" id="2.7.4.23" evidence="6"/>
<dbReference type="OrthoDB" id="341217at2"/>
<name>A0A261TB72_9BORD</name>
<keyword evidence="5 6" id="KW-0067">ATP-binding</keyword>
<dbReference type="NCBIfam" id="TIGR02322">
    <property type="entry name" value="phosphon_PhnN"/>
    <property type="match status" value="1"/>
</dbReference>
<keyword evidence="9" id="KW-1185">Reference proteome</keyword>
<comment type="similarity">
    <text evidence="6">Belongs to the ribose 1,5-bisphosphokinase family.</text>
</comment>
<feature type="domain" description="Guanylate kinase/L-type calcium channel beta subunit" evidence="7">
    <location>
        <begin position="3"/>
        <end position="184"/>
    </location>
</feature>
<organism evidence="8 9">
    <name type="scientific">Bordetella genomosp. 5</name>
    <dbReference type="NCBI Taxonomy" id="1395608"/>
    <lineage>
        <taxon>Bacteria</taxon>
        <taxon>Pseudomonadati</taxon>
        <taxon>Pseudomonadota</taxon>
        <taxon>Betaproteobacteria</taxon>
        <taxon>Burkholderiales</taxon>
        <taxon>Alcaligenaceae</taxon>
        <taxon>Bordetella</taxon>
    </lineage>
</organism>
<reference evidence="8 9" key="1">
    <citation type="submission" date="2017-05" db="EMBL/GenBank/DDBJ databases">
        <title>Complete and WGS of Bordetella genogroups.</title>
        <authorList>
            <person name="Spilker T."/>
            <person name="LiPuma J."/>
        </authorList>
    </citation>
    <scope>NUCLEOTIDE SEQUENCE [LARGE SCALE GENOMIC DNA]</scope>
    <source>
        <strain evidence="8 9">AU10456</strain>
    </source>
</reference>
<evidence type="ECO:0000256" key="1">
    <source>
        <dbReference type="ARBA" id="ARBA00000373"/>
    </source>
</evidence>
<dbReference type="SUPFAM" id="SSF52540">
    <property type="entry name" value="P-loop containing nucleoside triphosphate hydrolases"/>
    <property type="match status" value="1"/>
</dbReference>
<proteinExistence type="inferred from homology"/>
<dbReference type="GO" id="GO:0019634">
    <property type="term" value="P:organic phosphonate metabolic process"/>
    <property type="evidence" value="ECO:0007669"/>
    <property type="project" value="UniProtKB-UniRule"/>
</dbReference>
<feature type="binding site" evidence="6">
    <location>
        <begin position="11"/>
        <end position="18"/>
    </location>
    <ligand>
        <name>ATP</name>
        <dbReference type="ChEBI" id="CHEBI:30616"/>
    </ligand>
</feature>
<keyword evidence="3 6" id="KW-0808">Transferase</keyword>
<dbReference type="NCBIfam" id="NF007485">
    <property type="entry name" value="PRK10078.1"/>
    <property type="match status" value="1"/>
</dbReference>
<dbReference type="GO" id="GO:0006015">
    <property type="term" value="P:5-phosphoribose 1-diphosphate biosynthetic process"/>
    <property type="evidence" value="ECO:0007669"/>
    <property type="project" value="UniProtKB-UniRule"/>
</dbReference>
<keyword evidence="8" id="KW-0418">Kinase</keyword>
<keyword evidence="4 6" id="KW-0547">Nucleotide-binding</keyword>
<dbReference type="Gene3D" id="3.40.50.300">
    <property type="entry name" value="P-loop containing nucleotide triphosphate hydrolases"/>
    <property type="match status" value="1"/>
</dbReference>
<dbReference type="Proteomes" id="UP000216913">
    <property type="component" value="Unassembled WGS sequence"/>
</dbReference>
<comment type="function">
    <text evidence="6">Catalyzes the phosphorylation of ribose 1,5-bisphosphate to 5-phospho-D-ribosyl alpha-1-diphosphate (PRPP).</text>
</comment>
<evidence type="ECO:0000259" key="7">
    <source>
        <dbReference type="SMART" id="SM00072"/>
    </source>
</evidence>
<comment type="pathway">
    <text evidence="2 6">Metabolic intermediate biosynthesis; 5-phospho-alpha-D-ribose 1-diphosphate biosynthesis; 5-phospho-alpha-D-ribose 1-diphosphate from D-ribose 5-phosphate (route II): step 3/3.</text>
</comment>
<sequence length="186" mass="20064">MNGHGLVYLMGPSGSGKDTVLRLLRERQPAHRPLLVAHRYITRPGGADEASLHLPPDEFDRRAGLGCFALHWHSHGLRYGIGVEIDTWLAIGATVVINGSRAHLAQAHARYPGLTAVSLQVDAAVLRARLVGRGREDATQIAERLARASADYPIPASCRHVVILNNSAPQHAADALLRALESDCAE</sequence>
<dbReference type="HAMAP" id="MF_00836">
    <property type="entry name" value="PhnN"/>
    <property type="match status" value="1"/>
</dbReference>
<evidence type="ECO:0000256" key="2">
    <source>
        <dbReference type="ARBA" id="ARBA00005069"/>
    </source>
</evidence>
<dbReference type="UniPathway" id="UPA00087">
    <property type="reaction ID" value="UER00175"/>
</dbReference>
<evidence type="ECO:0000256" key="4">
    <source>
        <dbReference type="ARBA" id="ARBA00022741"/>
    </source>
</evidence>
<dbReference type="SMART" id="SM00072">
    <property type="entry name" value="GuKc"/>
    <property type="match status" value="1"/>
</dbReference>
<dbReference type="GO" id="GO:0005524">
    <property type="term" value="F:ATP binding"/>
    <property type="evidence" value="ECO:0007669"/>
    <property type="project" value="UniProtKB-KW"/>
</dbReference>
<dbReference type="GO" id="GO:0033863">
    <property type="term" value="F:ribose 1,5-bisphosphate phosphokinase activity"/>
    <property type="evidence" value="ECO:0007669"/>
    <property type="project" value="UniProtKB-UniRule"/>
</dbReference>
<dbReference type="InterPro" id="IPR008145">
    <property type="entry name" value="GK/Ca_channel_bsu"/>
</dbReference>
<comment type="caution">
    <text evidence="8">The sequence shown here is derived from an EMBL/GenBank/DDBJ whole genome shotgun (WGS) entry which is preliminary data.</text>
</comment>
<dbReference type="RefSeq" id="WP_094802877.1">
    <property type="nucleotide sequence ID" value="NZ_NEVP01000011.1"/>
</dbReference>
<comment type="catalytic activity">
    <reaction evidence="1 6">
        <text>alpha-D-ribose 1,5-bisphosphate + ATP = 5-phospho-alpha-D-ribose 1-diphosphate + ADP</text>
        <dbReference type="Rhea" id="RHEA:20109"/>
        <dbReference type="ChEBI" id="CHEBI:30616"/>
        <dbReference type="ChEBI" id="CHEBI:58017"/>
        <dbReference type="ChEBI" id="CHEBI:68688"/>
        <dbReference type="ChEBI" id="CHEBI:456216"/>
        <dbReference type="EC" id="2.7.4.23"/>
    </reaction>
</comment>
<dbReference type="AlphaFoldDB" id="A0A261TB72"/>
<dbReference type="InterPro" id="IPR012699">
    <property type="entry name" value="PhnN"/>
</dbReference>